<comment type="subcellular location">
    <subcellularLocation>
        <location evidence="2">Membrane</location>
        <topology evidence="2">Multi-pass membrane protein</topology>
    </subcellularLocation>
</comment>
<keyword evidence="7" id="KW-0833">Ubl conjugation pathway</keyword>
<feature type="region of interest" description="Disordered" evidence="10">
    <location>
        <begin position="295"/>
        <end position="340"/>
    </location>
</feature>
<dbReference type="RefSeq" id="XP_002289545.1">
    <property type="nucleotide sequence ID" value="XM_002289509.1"/>
</dbReference>
<evidence type="ECO:0000256" key="7">
    <source>
        <dbReference type="ARBA" id="ARBA00022786"/>
    </source>
</evidence>
<dbReference type="eggNOG" id="KOG1609">
    <property type="taxonomic scope" value="Eukaryota"/>
</dbReference>
<dbReference type="PANTHER" id="PTHR13145">
    <property type="entry name" value="SSM4 PROTEIN"/>
    <property type="match status" value="1"/>
</dbReference>
<dbReference type="GO" id="GO:0005789">
    <property type="term" value="C:endoplasmic reticulum membrane"/>
    <property type="evidence" value="ECO:0000318"/>
    <property type="project" value="GO_Central"/>
</dbReference>
<accession>B8C0K8</accession>
<name>B8C0K8_THAPS</name>
<dbReference type="InParanoid" id="B8C0K8"/>
<dbReference type="KEGG" id="tps:THAPSDRAFT_22477"/>
<evidence type="ECO:0000256" key="4">
    <source>
        <dbReference type="ARBA" id="ARBA00012483"/>
    </source>
</evidence>
<reference evidence="12 13" key="1">
    <citation type="journal article" date="2004" name="Science">
        <title>The genome of the diatom Thalassiosira pseudonana: ecology, evolution, and metabolism.</title>
        <authorList>
            <person name="Armbrust E.V."/>
            <person name="Berges J.A."/>
            <person name="Bowler C."/>
            <person name="Green B.R."/>
            <person name="Martinez D."/>
            <person name="Putnam N.H."/>
            <person name="Zhou S."/>
            <person name="Allen A.E."/>
            <person name="Apt K.E."/>
            <person name="Bechner M."/>
            <person name="Brzezinski M.A."/>
            <person name="Chaal B.K."/>
            <person name="Chiovitti A."/>
            <person name="Davis A.K."/>
            <person name="Demarest M.S."/>
            <person name="Detter J.C."/>
            <person name="Glavina T."/>
            <person name="Goodstein D."/>
            <person name="Hadi M.Z."/>
            <person name="Hellsten U."/>
            <person name="Hildebrand M."/>
            <person name="Jenkins B.D."/>
            <person name="Jurka J."/>
            <person name="Kapitonov V.V."/>
            <person name="Kroger N."/>
            <person name="Lau W.W."/>
            <person name="Lane T.W."/>
            <person name="Larimer F.W."/>
            <person name="Lippmeier J.C."/>
            <person name="Lucas S."/>
            <person name="Medina M."/>
            <person name="Montsant A."/>
            <person name="Obornik M."/>
            <person name="Parker M.S."/>
            <person name="Palenik B."/>
            <person name="Pazour G.J."/>
            <person name="Richardson P.M."/>
            <person name="Rynearson T.A."/>
            <person name="Saito M.A."/>
            <person name="Schwartz D.C."/>
            <person name="Thamatrakoln K."/>
            <person name="Valentin K."/>
            <person name="Vardi A."/>
            <person name="Wilkerson F.P."/>
            <person name="Rokhsar D.S."/>
        </authorList>
    </citation>
    <scope>NUCLEOTIDE SEQUENCE [LARGE SCALE GENOMIC DNA]</scope>
    <source>
        <strain evidence="12 13">CCMP1335</strain>
    </source>
</reference>
<dbReference type="HOGENOM" id="CLU_259029_0_0_1"/>
<dbReference type="PANTHER" id="PTHR13145:SF0">
    <property type="entry name" value="E3 UBIQUITIN-PROTEIN LIGASE MARCHF6"/>
    <property type="match status" value="1"/>
</dbReference>
<feature type="transmembrane region" description="Helical" evidence="11">
    <location>
        <begin position="1062"/>
        <end position="1085"/>
    </location>
</feature>
<evidence type="ECO:0000313" key="13">
    <source>
        <dbReference type="Proteomes" id="UP000001449"/>
    </source>
</evidence>
<feature type="transmembrane region" description="Helical" evidence="11">
    <location>
        <begin position="462"/>
        <end position="481"/>
    </location>
</feature>
<evidence type="ECO:0000256" key="11">
    <source>
        <dbReference type="SAM" id="Phobius"/>
    </source>
</evidence>
<feature type="transmembrane region" description="Helical" evidence="11">
    <location>
        <begin position="564"/>
        <end position="582"/>
    </location>
</feature>
<feature type="transmembrane region" description="Helical" evidence="11">
    <location>
        <begin position="1011"/>
        <end position="1031"/>
    </location>
</feature>
<keyword evidence="6 11" id="KW-0812">Transmembrane</keyword>
<dbReference type="PaxDb" id="35128-Thaps22477"/>
<feature type="region of interest" description="Disordered" evidence="10">
    <location>
        <begin position="257"/>
        <end position="281"/>
    </location>
</feature>
<reference evidence="12 13" key="2">
    <citation type="journal article" date="2008" name="Nature">
        <title>The Phaeodactylum genome reveals the evolutionary history of diatom genomes.</title>
        <authorList>
            <person name="Bowler C."/>
            <person name="Allen A.E."/>
            <person name="Badger J.H."/>
            <person name="Grimwood J."/>
            <person name="Jabbari K."/>
            <person name="Kuo A."/>
            <person name="Maheswari U."/>
            <person name="Martens C."/>
            <person name="Maumus F."/>
            <person name="Otillar R.P."/>
            <person name="Rayko E."/>
            <person name="Salamov A."/>
            <person name="Vandepoele K."/>
            <person name="Beszteri B."/>
            <person name="Gruber A."/>
            <person name="Heijde M."/>
            <person name="Katinka M."/>
            <person name="Mock T."/>
            <person name="Valentin K."/>
            <person name="Verret F."/>
            <person name="Berges J.A."/>
            <person name="Brownlee C."/>
            <person name="Cadoret J.P."/>
            <person name="Chiovitti A."/>
            <person name="Choi C.J."/>
            <person name="Coesel S."/>
            <person name="De Martino A."/>
            <person name="Detter J.C."/>
            <person name="Durkin C."/>
            <person name="Falciatore A."/>
            <person name="Fournet J."/>
            <person name="Haruta M."/>
            <person name="Huysman M.J."/>
            <person name="Jenkins B.D."/>
            <person name="Jiroutova K."/>
            <person name="Jorgensen R.E."/>
            <person name="Joubert Y."/>
            <person name="Kaplan A."/>
            <person name="Kroger N."/>
            <person name="Kroth P.G."/>
            <person name="La Roche J."/>
            <person name="Lindquist E."/>
            <person name="Lommer M."/>
            <person name="Martin-Jezequel V."/>
            <person name="Lopez P.J."/>
            <person name="Lucas S."/>
            <person name="Mangogna M."/>
            <person name="McGinnis K."/>
            <person name="Medlin L.K."/>
            <person name="Montsant A."/>
            <person name="Oudot-Le Secq M.P."/>
            <person name="Napoli C."/>
            <person name="Obornik M."/>
            <person name="Parker M.S."/>
            <person name="Petit J.L."/>
            <person name="Porcel B.M."/>
            <person name="Poulsen N."/>
            <person name="Robison M."/>
            <person name="Rychlewski L."/>
            <person name="Rynearson T.A."/>
            <person name="Schmutz J."/>
            <person name="Shapiro H."/>
            <person name="Siaut M."/>
            <person name="Stanley M."/>
            <person name="Sussman M.R."/>
            <person name="Taylor A.R."/>
            <person name="Vardi A."/>
            <person name="von Dassow P."/>
            <person name="Vyverman W."/>
            <person name="Willis A."/>
            <person name="Wyrwicz L.S."/>
            <person name="Rokhsar D.S."/>
            <person name="Weissenbach J."/>
            <person name="Armbrust E.V."/>
            <person name="Green B.R."/>
            <person name="Van de Peer Y."/>
            <person name="Grigoriev I.V."/>
        </authorList>
    </citation>
    <scope>NUCLEOTIDE SEQUENCE [LARGE SCALE GENOMIC DNA]</scope>
    <source>
        <strain evidence="12 13">CCMP1335</strain>
    </source>
</reference>
<dbReference type="GeneID" id="7451391"/>
<evidence type="ECO:0000256" key="8">
    <source>
        <dbReference type="ARBA" id="ARBA00022989"/>
    </source>
</evidence>
<keyword evidence="5" id="KW-0808">Transferase</keyword>
<evidence type="ECO:0000256" key="2">
    <source>
        <dbReference type="ARBA" id="ARBA00004141"/>
    </source>
</evidence>
<dbReference type="GO" id="GO:0036503">
    <property type="term" value="P:ERAD pathway"/>
    <property type="evidence" value="ECO:0000318"/>
    <property type="project" value="GO_Central"/>
</dbReference>
<dbReference type="GO" id="GO:0061630">
    <property type="term" value="F:ubiquitin protein ligase activity"/>
    <property type="evidence" value="ECO:0007669"/>
    <property type="project" value="UniProtKB-EC"/>
</dbReference>
<feature type="transmembrane region" description="Helical" evidence="11">
    <location>
        <begin position="698"/>
        <end position="723"/>
    </location>
</feature>
<feature type="region of interest" description="Disordered" evidence="10">
    <location>
        <begin position="1"/>
        <end position="24"/>
    </location>
</feature>
<proteinExistence type="predicted"/>
<dbReference type="STRING" id="35128.B8C0K8"/>
<comment type="catalytic activity">
    <reaction evidence="1">
        <text>S-ubiquitinyl-[E2 ubiquitin-conjugating enzyme]-L-cysteine + [acceptor protein]-L-lysine = [E2 ubiquitin-conjugating enzyme]-L-cysteine + N(6)-ubiquitinyl-[acceptor protein]-L-lysine.</text>
        <dbReference type="EC" id="2.3.2.27"/>
    </reaction>
</comment>
<keyword evidence="8 11" id="KW-1133">Transmembrane helix</keyword>
<organism evidence="12 13">
    <name type="scientific">Thalassiosira pseudonana</name>
    <name type="common">Marine diatom</name>
    <name type="synonym">Cyclotella nana</name>
    <dbReference type="NCBI Taxonomy" id="35128"/>
    <lineage>
        <taxon>Eukaryota</taxon>
        <taxon>Sar</taxon>
        <taxon>Stramenopiles</taxon>
        <taxon>Ochrophyta</taxon>
        <taxon>Bacillariophyta</taxon>
        <taxon>Coscinodiscophyceae</taxon>
        <taxon>Thalassiosirophycidae</taxon>
        <taxon>Thalassiosirales</taxon>
        <taxon>Thalassiosiraceae</taxon>
        <taxon>Thalassiosira</taxon>
    </lineage>
</organism>
<comment type="pathway">
    <text evidence="3">Protein modification; protein ubiquitination.</text>
</comment>
<feature type="transmembrane region" description="Helical" evidence="11">
    <location>
        <begin position="1105"/>
        <end position="1127"/>
    </location>
</feature>
<dbReference type="EC" id="2.3.2.27" evidence="4"/>
<feature type="transmembrane region" description="Helical" evidence="11">
    <location>
        <begin position="660"/>
        <end position="678"/>
    </location>
</feature>
<feature type="compositionally biased region" description="Basic and acidic residues" evidence="10">
    <location>
        <begin position="322"/>
        <end position="339"/>
    </location>
</feature>
<evidence type="ECO:0000256" key="1">
    <source>
        <dbReference type="ARBA" id="ARBA00000900"/>
    </source>
</evidence>
<sequence>MPASAEDYNDPYLDDGSDNDDEEEDECRVCRGPAEVGLSNLMAGGDKRRCYIYHGWMVKIRGVGERWEDWDLVKRDVVGGVVIALIVVVSFLSLMSLAEFLRFQWGGEGGGEGVGGGQRQQQQQRRPGFPRRRRDNGGGDDRGNRREGPPPIEGAIDAIVQPTGQFENNNNGSDQMDGEIDDAQLKGTFEGLKMQEELGERLVMQMIRGDSGVNNSLRRIKLGGANENAQNDALEADQQWIEQNGAAAVDDAGEAGELNRNDNAEEDPIENEVPPPLDANDEDDIFEAFLRAQEEQAVEDEEHQQQQMEDRDEVQQEPIFPPREDRQNRRPRDDARFEPQFEPLQPAFGFERNDQDEDDGIDMEVNLALDELLGFRGPVLALVRNLLWLLIFNTAYLGVFAFMPSTFGSGFFALLSKIPMLSSFVSSIPGTSKLLSVFVALDEKSRESNMIFLPSQIAKIGVGYLAASCTTFLFSAVVSFASREQATVTDGERENVERPRGVADNFPIEQDEFFRQNMRNERDEAVQQIAELEAAGAVRIRLSVVLECASAIAKVVILLCIKMLLLPLSLGICLDMTTLPLFDKTLDDRIAYAGTDLFGSIFLHWVSGITFMLLVTVSVLQLREVVHPEILARVIRPQEPQPDLLGNLLQENGPTHAKRILLSLGIYAALLTLHIWLPSHLLVSFNLGKKLPFFRPKLWHFFMPQIQVPAELFLFHLCMLSILEKYKNNIGALQHHWLRVMGSLLGMSDKVLPREVDQFELVGCIPVFAATEDDADAKPSASTKGSSNIDPFWTELLSTVDTTKREAIIRSKVSSMDRAAKPTIRLDTVTRPDGKKDVSRYSFIRFPSTSSDSNRVSKSSDETNSHLLPACVGPYRLKQAVLQKSTKSTHVTVIEIWREMPGKLIPRPPEGWDDLGIGGAESQGRWAWGDEHLSEVESSVAVRHPFYYDSDSKAAKMRGAVQFTAKMATLLFISWMAITVLLCVALNIPLYLGHFAFHLLRVPERCFHDPLAFAIGIGLMLPMIGVASNVCSSVSNEGLKGVLLLPWNWIRSFKPHQSRAKVIALTSFFVLWCVVCPLLLGSLYVTFFVGFNAQWLTSGLHENAFSLLASWATGTMLLNSWAAMCYFKMFTKDFWADLAVGDGQGNANGANANGVVQGAARRGAANNAPANAANAVGQGNDALRDTQDRCLTWQGEDGSFGCCYNSIKAFASSWEWDKVDTKALLQDCVVPIVRNLLVAMLVPLLATPLVIFVYLAINESSKLLEGMTEDQSTCTVLFRVFAISSVIVQFLNSSKHSLGKWYDAAHKIARDDRYLIGEILLNYEAPVPFTAS</sequence>
<feature type="region of interest" description="Disordered" evidence="10">
    <location>
        <begin position="111"/>
        <end position="155"/>
    </location>
</feature>
<evidence type="ECO:0000256" key="6">
    <source>
        <dbReference type="ARBA" id="ARBA00022692"/>
    </source>
</evidence>
<gene>
    <name evidence="12" type="ORF">THAPSDRAFT_22477</name>
</gene>
<feature type="transmembrane region" description="Helical" evidence="11">
    <location>
        <begin position="967"/>
        <end position="991"/>
    </location>
</feature>
<protein>
    <recommendedName>
        <fullName evidence="4">RING-type E3 ubiquitin transferase</fullName>
        <ecNumber evidence="4">2.3.2.27</ecNumber>
    </recommendedName>
</protein>
<evidence type="ECO:0000256" key="10">
    <source>
        <dbReference type="SAM" id="MobiDB-lite"/>
    </source>
</evidence>
<keyword evidence="9 11" id="KW-0472">Membrane</keyword>
<feature type="transmembrane region" description="Helical" evidence="11">
    <location>
        <begin position="386"/>
        <end position="415"/>
    </location>
</feature>
<evidence type="ECO:0000313" key="12">
    <source>
        <dbReference type="EMBL" id="EED93082.1"/>
    </source>
</evidence>
<feature type="compositionally biased region" description="Acidic residues" evidence="10">
    <location>
        <begin position="7"/>
        <end position="24"/>
    </location>
</feature>
<dbReference type="OMA" id="RWAWGDE"/>
<dbReference type="Proteomes" id="UP000001449">
    <property type="component" value="Chromosome 4"/>
</dbReference>
<feature type="compositionally biased region" description="Basic and acidic residues" evidence="10">
    <location>
        <begin position="135"/>
        <end position="148"/>
    </location>
</feature>
<evidence type="ECO:0000256" key="5">
    <source>
        <dbReference type="ARBA" id="ARBA00022679"/>
    </source>
</evidence>
<keyword evidence="13" id="KW-1185">Reference proteome</keyword>
<feature type="transmembrane region" description="Helical" evidence="11">
    <location>
        <begin position="602"/>
        <end position="622"/>
    </location>
</feature>
<feature type="transmembrane region" description="Helical" evidence="11">
    <location>
        <begin position="1236"/>
        <end position="1256"/>
    </location>
</feature>
<feature type="transmembrane region" description="Helical" evidence="11">
    <location>
        <begin position="77"/>
        <end position="98"/>
    </location>
</feature>
<evidence type="ECO:0000256" key="9">
    <source>
        <dbReference type="ARBA" id="ARBA00023136"/>
    </source>
</evidence>
<dbReference type="EMBL" id="CM000641">
    <property type="protein sequence ID" value="EED93082.1"/>
    <property type="molecule type" value="Genomic_DNA"/>
</dbReference>
<evidence type="ECO:0000256" key="3">
    <source>
        <dbReference type="ARBA" id="ARBA00004906"/>
    </source>
</evidence>